<dbReference type="Proteomes" id="UP000789920">
    <property type="component" value="Unassembled WGS sequence"/>
</dbReference>
<evidence type="ECO:0000313" key="2">
    <source>
        <dbReference type="Proteomes" id="UP000789920"/>
    </source>
</evidence>
<sequence>SGSTFKTIQYKEFDPVQCENRKIIAHGGFSHVYSAVFQGQSYALKRLIKNDNEASKLLKREISDGLREKEIINTPLNYVDLYNQCWSSEPSQRPTLDTVLDRLQRLQSENIEFITHIINENWIKHFGLHKGRNFNGNDFVLGSGVILRDNDSLE</sequence>
<proteinExistence type="predicted"/>
<reference evidence="1" key="1">
    <citation type="submission" date="2021-06" db="EMBL/GenBank/DDBJ databases">
        <authorList>
            <person name="Kallberg Y."/>
            <person name="Tangrot J."/>
            <person name="Rosling A."/>
        </authorList>
    </citation>
    <scope>NUCLEOTIDE SEQUENCE</scope>
    <source>
        <strain evidence="1">MA461A</strain>
    </source>
</reference>
<evidence type="ECO:0000313" key="1">
    <source>
        <dbReference type="EMBL" id="CAG8800229.1"/>
    </source>
</evidence>
<feature type="non-terminal residue" evidence="1">
    <location>
        <position position="154"/>
    </location>
</feature>
<keyword evidence="2" id="KW-1185">Reference proteome</keyword>
<comment type="caution">
    <text evidence="1">The sequence shown here is derived from an EMBL/GenBank/DDBJ whole genome shotgun (WGS) entry which is preliminary data.</text>
</comment>
<name>A0ACA9RML5_9GLOM</name>
<organism evidence="1 2">
    <name type="scientific">Racocetra persica</name>
    <dbReference type="NCBI Taxonomy" id="160502"/>
    <lineage>
        <taxon>Eukaryota</taxon>
        <taxon>Fungi</taxon>
        <taxon>Fungi incertae sedis</taxon>
        <taxon>Mucoromycota</taxon>
        <taxon>Glomeromycotina</taxon>
        <taxon>Glomeromycetes</taxon>
        <taxon>Diversisporales</taxon>
        <taxon>Gigasporaceae</taxon>
        <taxon>Racocetra</taxon>
    </lineage>
</organism>
<feature type="non-terminal residue" evidence="1">
    <location>
        <position position="1"/>
    </location>
</feature>
<gene>
    <name evidence="1" type="ORF">RPERSI_LOCUS20871</name>
</gene>
<dbReference type="EMBL" id="CAJVQC010059900">
    <property type="protein sequence ID" value="CAG8800229.1"/>
    <property type="molecule type" value="Genomic_DNA"/>
</dbReference>
<accession>A0ACA9RML5</accession>
<protein>
    <submittedName>
        <fullName evidence="1">21380_t:CDS:1</fullName>
    </submittedName>
</protein>